<dbReference type="Pfam" id="PF05729">
    <property type="entry name" value="NACHT"/>
    <property type="match status" value="1"/>
</dbReference>
<dbReference type="PANTHER" id="PTHR46844">
    <property type="entry name" value="SLR5058 PROTEIN"/>
    <property type="match status" value="1"/>
</dbReference>
<feature type="domain" description="NACHT" evidence="1">
    <location>
        <begin position="92"/>
        <end position="279"/>
    </location>
</feature>
<accession>A0A401FTH9</accession>
<reference evidence="3" key="1">
    <citation type="submission" date="2017-11" db="EMBL/GenBank/DDBJ databases">
        <authorList>
            <person name="Watanabe M."/>
            <person name="Kojima H."/>
        </authorList>
    </citation>
    <scope>NUCLEOTIDE SEQUENCE [LARGE SCALE GENOMIC DNA]</scope>
    <source>
        <strain evidence="3">Tokyo 01</strain>
    </source>
</reference>
<dbReference type="Proteomes" id="UP000288096">
    <property type="component" value="Unassembled WGS sequence"/>
</dbReference>
<comment type="caution">
    <text evidence="2">The sequence shown here is derived from an EMBL/GenBank/DDBJ whole genome shotgun (WGS) entry which is preliminary data.</text>
</comment>
<dbReference type="InterPro" id="IPR007111">
    <property type="entry name" value="NACHT_NTPase"/>
</dbReference>
<evidence type="ECO:0000259" key="1">
    <source>
        <dbReference type="Pfam" id="PF05729"/>
    </source>
</evidence>
<reference evidence="3" key="2">
    <citation type="submission" date="2019-01" db="EMBL/GenBank/DDBJ databases">
        <title>Genome sequence of Desulfonema ishimotonii strain Tokyo 01.</title>
        <authorList>
            <person name="Fukui M."/>
        </authorList>
    </citation>
    <scope>NUCLEOTIDE SEQUENCE [LARGE SCALE GENOMIC DNA]</scope>
    <source>
        <strain evidence="3">Tokyo 01</strain>
    </source>
</reference>
<dbReference type="InterPro" id="IPR027417">
    <property type="entry name" value="P-loop_NTPase"/>
</dbReference>
<proteinExistence type="predicted"/>
<dbReference type="RefSeq" id="WP_166404931.1">
    <property type="nucleotide sequence ID" value="NZ_BEXT01000001.1"/>
</dbReference>
<keyword evidence="3" id="KW-1185">Reference proteome</keyword>
<dbReference type="EMBL" id="BEXT01000001">
    <property type="protein sequence ID" value="GBC60265.1"/>
    <property type="molecule type" value="Genomic_DNA"/>
</dbReference>
<evidence type="ECO:0000313" key="2">
    <source>
        <dbReference type="EMBL" id="GBC60265.1"/>
    </source>
</evidence>
<gene>
    <name evidence="2" type="ORF">DENIS_1216</name>
</gene>
<dbReference type="PANTHER" id="PTHR46844:SF1">
    <property type="entry name" value="SLR5058 PROTEIN"/>
    <property type="match status" value="1"/>
</dbReference>
<dbReference type="AlphaFoldDB" id="A0A401FTH9"/>
<dbReference type="Gene3D" id="3.40.50.300">
    <property type="entry name" value="P-loop containing nucleotide triphosphate hydrolases"/>
    <property type="match status" value="1"/>
</dbReference>
<dbReference type="SUPFAM" id="SSF52540">
    <property type="entry name" value="P-loop containing nucleoside triphosphate hydrolases"/>
    <property type="match status" value="1"/>
</dbReference>
<evidence type="ECO:0000313" key="3">
    <source>
        <dbReference type="Proteomes" id="UP000288096"/>
    </source>
</evidence>
<protein>
    <recommendedName>
        <fullName evidence="1">NACHT domain-containing protein</fullName>
    </recommendedName>
</protein>
<sequence length="1065" mass="124748">MTQHKESIAEKNARASARGRYFEWLYRRFRPVRLLEMVDEEPGPVSLRQIFVPLQAGHEDMDEEKMSGPEEVREETLPGEGVWDLLVQEPFVALSGRPGSGKTTLVHALVVELCGQHSSNLRKQLAGNRGIAPIPLILRNLPDLESVRTLDELLECWWREAGIQAEDDNLRLDIPRLRDSFDRSKEAYPALLMFDGIDEVGGTEMRSRIFQMAAEAANLGFRVLVTGRPTGFHDLPELNGKAECLLRSDCDTVVSSKEKIYHVLPFAWEQIERFVRDWYTLRNDWKRKRQAGIENFLNALQDSRRRYLLTLARRPIFLTLMALVHCSRNEMPDGRGALYKAIIDLYLVRQERHRQLKETTEGKPMPHWPETEKRMVLGYLAYESQVRGSRQKKDEPEKRRMVWKREEMLTTIREQLSSRKYGRFTDIRPEDAEDLLRYFLHPAGLLTEPEEERIQFAHLSFQEYLCADFLAGRSKENYLKKELFSRLGRPGWDEVGMLLLTIRAEQERNEGHFEILSWLDLSDVHQADLFIRAYTGRELPFTERDLEEWLPVAMGCALVHPDAKFVKRLSRLPEAIQQQGIELLIQMFEAEDHEKQWDVLLDRLEKMPPFCIEDCLTDNPMFEKMKTRWLNPENDSSWYVEFDDEEARAYSLFLLFAKTKWRKNQKEESQIQSLVISSENRITKNIATWIQKKYPIHKNSKILLFSIFLSRKKTEKFFLPVITNAAMALEALVPSEGLLFDTLCEHIPLDAFILQGISSNDLINSMRCMPTLLMISYPRQFIISHKTILGLGLYQAVTLAEGASGHNNIYDEYTKIRGKYQFILFFSNRSRRSYLSLKLFRDRHKFIFNSLKLNRYRSLSLNLSMERGQKRPFYIYRYPYLFGKEYNHLKERLEKIENKLTRINKDAKNELCFYLALEHFGYQYAAHDWFDEQAENPDLMCRRGLRPGEPLPKEFGLFDNDGRPLPVQNRKNWVRLRQWLDDDDAVLEFFFPDGLPDENRENLLAQTDLLRKQPWSPQAALDAVLADWPEDEPERPYTMEHAEAQLEKACDEFLKAVGENGKAGE</sequence>
<organism evidence="2 3">
    <name type="scientific">Desulfonema ishimotonii</name>
    <dbReference type="NCBI Taxonomy" id="45657"/>
    <lineage>
        <taxon>Bacteria</taxon>
        <taxon>Pseudomonadati</taxon>
        <taxon>Thermodesulfobacteriota</taxon>
        <taxon>Desulfobacteria</taxon>
        <taxon>Desulfobacterales</taxon>
        <taxon>Desulfococcaceae</taxon>
        <taxon>Desulfonema</taxon>
    </lineage>
</organism>
<name>A0A401FTH9_9BACT</name>